<organism evidence="1">
    <name type="scientific">gut metagenome</name>
    <dbReference type="NCBI Taxonomy" id="749906"/>
    <lineage>
        <taxon>unclassified sequences</taxon>
        <taxon>metagenomes</taxon>
        <taxon>organismal metagenomes</taxon>
    </lineage>
</organism>
<proteinExistence type="predicted"/>
<dbReference type="EMBL" id="AMCI01000374">
    <property type="protein sequence ID" value="EJX09520.1"/>
    <property type="molecule type" value="Genomic_DNA"/>
</dbReference>
<protein>
    <submittedName>
        <fullName evidence="1">Uncharacterized protein</fullName>
    </submittedName>
</protein>
<evidence type="ECO:0000313" key="1">
    <source>
        <dbReference type="EMBL" id="EJX09520.1"/>
    </source>
</evidence>
<accession>J9H652</accession>
<sequence>MKAPACGKVGTFTGSLRLVPDGKERLLCVFFGMKG</sequence>
<gene>
    <name evidence="1" type="ORF">EVA_02375</name>
</gene>
<comment type="caution">
    <text evidence="1">The sequence shown here is derived from an EMBL/GenBank/DDBJ whole genome shotgun (WGS) entry which is preliminary data.</text>
</comment>
<name>J9H652_9ZZZZ</name>
<dbReference type="AlphaFoldDB" id="J9H652"/>
<reference evidence="1" key="1">
    <citation type="journal article" date="2012" name="PLoS ONE">
        <title>Gene sets for utilization of primary and secondary nutrition supplies in the distal gut of endangered iberian lynx.</title>
        <authorList>
            <person name="Alcaide M."/>
            <person name="Messina E."/>
            <person name="Richter M."/>
            <person name="Bargiela R."/>
            <person name="Peplies J."/>
            <person name="Huws S.A."/>
            <person name="Newbold C.J."/>
            <person name="Golyshin P.N."/>
            <person name="Simon M.A."/>
            <person name="Lopez G."/>
            <person name="Yakimov M.M."/>
            <person name="Ferrer M."/>
        </authorList>
    </citation>
    <scope>NUCLEOTIDE SEQUENCE</scope>
</reference>